<keyword evidence="2" id="KW-1003">Cell membrane</keyword>
<evidence type="ECO:0000313" key="8">
    <source>
        <dbReference type="EMBL" id="KUG59322.1"/>
    </source>
</evidence>
<dbReference type="OrthoDB" id="9792579at2"/>
<dbReference type="Pfam" id="PF02653">
    <property type="entry name" value="BPD_transp_2"/>
    <property type="match status" value="1"/>
</dbReference>
<protein>
    <submittedName>
        <fullName evidence="8">ABC transporter permease</fullName>
    </submittedName>
</protein>
<dbReference type="EMBL" id="LQBL01000002">
    <property type="protein sequence ID" value="KUG59322.1"/>
    <property type="molecule type" value="Genomic_DNA"/>
</dbReference>
<dbReference type="RefSeq" id="WP_058889797.1">
    <property type="nucleotide sequence ID" value="NZ_LQBL01000002.1"/>
</dbReference>
<dbReference type="AlphaFoldDB" id="A0A0W8IHB2"/>
<evidence type="ECO:0000313" key="9">
    <source>
        <dbReference type="Proteomes" id="UP000054837"/>
    </source>
</evidence>
<feature type="transmembrane region" description="Helical" evidence="7">
    <location>
        <begin position="357"/>
        <end position="380"/>
    </location>
</feature>
<feature type="transmembrane region" description="Helical" evidence="7">
    <location>
        <begin position="70"/>
        <end position="93"/>
    </location>
</feature>
<evidence type="ECO:0000256" key="7">
    <source>
        <dbReference type="SAM" id="Phobius"/>
    </source>
</evidence>
<accession>A0A0W8IHB2</accession>
<evidence type="ECO:0000256" key="2">
    <source>
        <dbReference type="ARBA" id="ARBA00022475"/>
    </source>
</evidence>
<feature type="compositionally biased region" description="Polar residues" evidence="6">
    <location>
        <begin position="1"/>
        <end position="12"/>
    </location>
</feature>
<comment type="subcellular location">
    <subcellularLocation>
        <location evidence="1">Cell membrane</location>
        <topology evidence="1">Multi-pass membrane protein</topology>
    </subcellularLocation>
</comment>
<keyword evidence="5 7" id="KW-0472">Membrane</keyword>
<dbReference type="STRING" id="767452.AVL62_06490"/>
<feature type="transmembrane region" description="Helical" evidence="7">
    <location>
        <begin position="30"/>
        <end position="50"/>
    </location>
</feature>
<dbReference type="GO" id="GO:0022857">
    <property type="term" value="F:transmembrane transporter activity"/>
    <property type="evidence" value="ECO:0007669"/>
    <property type="project" value="InterPro"/>
</dbReference>
<dbReference type="GO" id="GO:0005886">
    <property type="term" value="C:plasma membrane"/>
    <property type="evidence" value="ECO:0007669"/>
    <property type="project" value="UniProtKB-SubCell"/>
</dbReference>
<evidence type="ECO:0000256" key="1">
    <source>
        <dbReference type="ARBA" id="ARBA00004651"/>
    </source>
</evidence>
<name>A0A0W8IHB2_9MICO</name>
<dbReference type="PANTHER" id="PTHR43370">
    <property type="entry name" value="SUGAR ABC TRANSPORTER INTEGRAL MEMBRANE PROTEIN-RELATED"/>
    <property type="match status" value="1"/>
</dbReference>
<evidence type="ECO:0000256" key="3">
    <source>
        <dbReference type="ARBA" id="ARBA00022692"/>
    </source>
</evidence>
<feature type="transmembrane region" description="Helical" evidence="7">
    <location>
        <begin position="217"/>
        <end position="239"/>
    </location>
</feature>
<keyword evidence="3 7" id="KW-0812">Transmembrane</keyword>
<keyword evidence="9" id="KW-1185">Reference proteome</keyword>
<feature type="transmembrane region" description="Helical" evidence="7">
    <location>
        <begin position="187"/>
        <end position="210"/>
    </location>
</feature>
<feature type="transmembrane region" description="Helical" evidence="7">
    <location>
        <begin position="105"/>
        <end position="123"/>
    </location>
</feature>
<feature type="transmembrane region" description="Helical" evidence="7">
    <location>
        <begin position="275"/>
        <end position="292"/>
    </location>
</feature>
<gene>
    <name evidence="8" type="ORF">AVL62_06490</name>
</gene>
<reference evidence="8 9" key="1">
    <citation type="submission" date="2015-12" db="EMBL/GenBank/DDBJ databases">
        <title>Serinicoccus chungangenesis strain CD08_5 genome sequencing and assembly.</title>
        <authorList>
            <person name="Chander A.M."/>
            <person name="Kaur G."/>
            <person name="Nair G.R."/>
            <person name="Dhawan D.K."/>
            <person name="Kochhar R.K."/>
            <person name="Mayilraj S."/>
            <person name="Bhadada S.K."/>
        </authorList>
    </citation>
    <scope>NUCLEOTIDE SEQUENCE [LARGE SCALE GENOMIC DNA]</scope>
    <source>
        <strain evidence="8 9">CD08_5</strain>
    </source>
</reference>
<sequence length="434" mass="45609">MSTATQPRQATPSEGAGPERTRPKVSLKATVVYALAALVTLVAWVLDTPADARTTFQFGTSGDVVSIPNIPVPALAFLVVLLVVMLAATGFSFWRWRERRPLPAWTHVVVGVAFVLAFLTFVGSGRSTVIPMVSLLAGALALSVPLVFGAMSGVICERSGIINIAIEGQLLFGAFMGAVVASAAGSAYLGLVAAPLAGALVGAGLAWFSVSFRVNQIIVGVVLNTLIIGLTGFLFSTVLSDNKALWNSRMPLPRIRIPLLADIPVVGPVLFNQTILVYLMYALIFGLQFMLFRSRWGLRTRAVGEHPKAADTVGIKVNVRRVWNTILGGAIAGLGGAFFTVGSGLAFGREMSAGQGYIALAAMILGKWNPWGAVMAALLFGFSKNLGNVLSSIGSGVPSELLLMLPYVITILAVAGFVGRVRPPAAEGVPYTKS</sequence>
<proteinExistence type="predicted"/>
<evidence type="ECO:0000256" key="6">
    <source>
        <dbReference type="SAM" id="MobiDB-lite"/>
    </source>
</evidence>
<evidence type="ECO:0000256" key="4">
    <source>
        <dbReference type="ARBA" id="ARBA00022989"/>
    </source>
</evidence>
<feature type="transmembrane region" description="Helical" evidence="7">
    <location>
        <begin position="160"/>
        <end position="181"/>
    </location>
</feature>
<evidence type="ECO:0000256" key="5">
    <source>
        <dbReference type="ARBA" id="ARBA00023136"/>
    </source>
</evidence>
<dbReference type="InterPro" id="IPR001851">
    <property type="entry name" value="ABC_transp_permease"/>
</dbReference>
<dbReference type="CDD" id="cd06580">
    <property type="entry name" value="TM_PBP1_transp_TpRbsC_like"/>
    <property type="match status" value="1"/>
</dbReference>
<organism evidence="8 9">
    <name type="scientific">Serinicoccus chungangensis</name>
    <dbReference type="NCBI Taxonomy" id="767452"/>
    <lineage>
        <taxon>Bacteria</taxon>
        <taxon>Bacillati</taxon>
        <taxon>Actinomycetota</taxon>
        <taxon>Actinomycetes</taxon>
        <taxon>Micrococcales</taxon>
        <taxon>Ornithinimicrobiaceae</taxon>
        <taxon>Serinicoccus</taxon>
    </lineage>
</organism>
<feature type="transmembrane region" description="Helical" evidence="7">
    <location>
        <begin position="401"/>
        <end position="421"/>
    </location>
</feature>
<comment type="caution">
    <text evidence="8">The sequence shown here is derived from an EMBL/GenBank/DDBJ whole genome shotgun (WGS) entry which is preliminary data.</text>
</comment>
<keyword evidence="4 7" id="KW-1133">Transmembrane helix</keyword>
<feature type="region of interest" description="Disordered" evidence="6">
    <location>
        <begin position="1"/>
        <end position="22"/>
    </location>
</feature>
<dbReference type="PANTHER" id="PTHR43370:SF1">
    <property type="entry name" value="GUANOSINE ABC TRANSPORTER PERMEASE PROTEIN NUPQ"/>
    <property type="match status" value="1"/>
</dbReference>
<feature type="transmembrane region" description="Helical" evidence="7">
    <location>
        <begin position="129"/>
        <end position="148"/>
    </location>
</feature>
<dbReference type="Proteomes" id="UP000054837">
    <property type="component" value="Unassembled WGS sequence"/>
</dbReference>
<feature type="transmembrane region" description="Helical" evidence="7">
    <location>
        <begin position="326"/>
        <end position="345"/>
    </location>
</feature>